<dbReference type="InterPro" id="IPR002347">
    <property type="entry name" value="SDR_fam"/>
</dbReference>
<sequence length="319" mass="36369">MESSFVESFSIFENKWLIIIPIIIACRFYFKGTQFKERKSAKGLVAVVTGCNCGIGKQIVRELNYRGAKVYMLCRSEQRAHDAIVELVKVNIQKLAIIMRYGDESRLDILVNNAGIMLYPKFKLTDDGHELVWQTNYLGHFLLTELLLPLLQASPSARIVNVSALAHFYADPIDLLLIDRREGWDSRQSYSKSKLAMVMHAYELTKRLRAIDASHVTINSCHPGLCNTRLMRYTPLAKKPFNYITAPFRWYLLKTPKDGAQTPLFLALSKFVDGTSGLYYSECKPQPFAEAVQWAKKCADLYDYSLCATGLDNIERKTI</sequence>
<dbReference type="PANTHER" id="PTHR43157:SF31">
    <property type="entry name" value="PHOSPHATIDYLINOSITOL-GLYCAN BIOSYNTHESIS CLASS F PROTEIN"/>
    <property type="match status" value="1"/>
</dbReference>
<evidence type="ECO:0000313" key="3">
    <source>
        <dbReference type="EMBL" id="VDN06397.1"/>
    </source>
</evidence>
<dbReference type="Gene3D" id="3.40.50.720">
    <property type="entry name" value="NAD(P)-binding Rossmann-like Domain"/>
    <property type="match status" value="1"/>
</dbReference>
<protein>
    <submittedName>
        <fullName evidence="5">Retinol dehydrogenase 14</fullName>
    </submittedName>
</protein>
<reference evidence="3 4" key="2">
    <citation type="submission" date="2018-11" db="EMBL/GenBank/DDBJ databases">
        <authorList>
            <consortium name="Pathogen Informatics"/>
        </authorList>
    </citation>
    <scope>NUCLEOTIDE SEQUENCE [LARGE SCALE GENOMIC DNA]</scope>
</reference>
<keyword evidence="4" id="KW-1185">Reference proteome</keyword>
<evidence type="ECO:0000313" key="5">
    <source>
        <dbReference type="WBParaSite" id="TCLT_0000882501-mRNA-1"/>
    </source>
</evidence>
<dbReference type="GO" id="GO:0016491">
    <property type="term" value="F:oxidoreductase activity"/>
    <property type="evidence" value="ECO:0007669"/>
    <property type="project" value="UniProtKB-KW"/>
</dbReference>
<gene>
    <name evidence="3" type="ORF">TCLT_LOCUS8814</name>
</gene>
<dbReference type="OMA" id="DGHELVW"/>
<dbReference type="OrthoDB" id="191139at2759"/>
<dbReference type="STRING" id="103827.A0A0N5D6Z8"/>
<dbReference type="Pfam" id="PF00106">
    <property type="entry name" value="adh_short"/>
    <property type="match status" value="1"/>
</dbReference>
<reference evidence="5" key="1">
    <citation type="submission" date="2017-02" db="UniProtKB">
        <authorList>
            <consortium name="WormBaseParasite"/>
        </authorList>
    </citation>
    <scope>IDENTIFICATION</scope>
</reference>
<dbReference type="PRINTS" id="PR00081">
    <property type="entry name" value="GDHRDH"/>
</dbReference>
<accession>A0A0N5D6Z8</accession>
<dbReference type="AlphaFoldDB" id="A0A0N5D6Z8"/>
<dbReference type="PANTHER" id="PTHR43157">
    <property type="entry name" value="PHOSPHATIDYLINOSITOL-GLYCAN BIOSYNTHESIS CLASS F PROTEIN-RELATED"/>
    <property type="match status" value="1"/>
</dbReference>
<dbReference type="SUPFAM" id="SSF51735">
    <property type="entry name" value="NAD(P)-binding Rossmann-fold domains"/>
    <property type="match status" value="1"/>
</dbReference>
<comment type="similarity">
    <text evidence="2">Belongs to the short-chain dehydrogenases/reductases (SDR) family.</text>
</comment>
<dbReference type="InterPro" id="IPR036291">
    <property type="entry name" value="NAD(P)-bd_dom_sf"/>
</dbReference>
<evidence type="ECO:0000313" key="4">
    <source>
        <dbReference type="Proteomes" id="UP000276776"/>
    </source>
</evidence>
<dbReference type="EMBL" id="UYYF01004686">
    <property type="protein sequence ID" value="VDN06397.1"/>
    <property type="molecule type" value="Genomic_DNA"/>
</dbReference>
<proteinExistence type="inferred from homology"/>
<name>A0A0N5D6Z8_THECL</name>
<keyword evidence="1" id="KW-0560">Oxidoreductase</keyword>
<dbReference type="PRINTS" id="PR00080">
    <property type="entry name" value="SDRFAMILY"/>
</dbReference>
<dbReference type="Proteomes" id="UP000276776">
    <property type="component" value="Unassembled WGS sequence"/>
</dbReference>
<evidence type="ECO:0000256" key="1">
    <source>
        <dbReference type="ARBA" id="ARBA00023002"/>
    </source>
</evidence>
<dbReference type="WBParaSite" id="TCLT_0000882501-mRNA-1">
    <property type="protein sequence ID" value="TCLT_0000882501-mRNA-1"/>
    <property type="gene ID" value="TCLT_0000882501"/>
</dbReference>
<evidence type="ECO:0000256" key="2">
    <source>
        <dbReference type="RuleBase" id="RU000363"/>
    </source>
</evidence>
<organism evidence="5">
    <name type="scientific">Thelazia callipaeda</name>
    <name type="common">Oriental eyeworm</name>
    <name type="synonym">Parasitic nematode</name>
    <dbReference type="NCBI Taxonomy" id="103827"/>
    <lineage>
        <taxon>Eukaryota</taxon>
        <taxon>Metazoa</taxon>
        <taxon>Ecdysozoa</taxon>
        <taxon>Nematoda</taxon>
        <taxon>Chromadorea</taxon>
        <taxon>Rhabditida</taxon>
        <taxon>Spirurina</taxon>
        <taxon>Spiruromorpha</taxon>
        <taxon>Thelazioidea</taxon>
        <taxon>Thelaziidae</taxon>
        <taxon>Thelazia</taxon>
    </lineage>
</organism>